<accession>A0ABQ4A1R0</accession>
<sequence>MTPDEQQALAESIPVARQLSANGDRDGAVALLDLHLSKLDPQLAPDDRVLLEAATLHCALTGDLRWLHYSIRAGRNMPRPRPRPLSPRHGEPCSMGHSGDLAPEPGRRRSPDHAAVSDTNPPMQVLSDAQTLHALGRCGEAIRTATRALNLWRSQFHSAEEANGGATLLVWLVAMLCACRRDDDAEARLLAEELLLAEPGTAERGEFAVYGIRVLTRACTTHDDICARGQLPPSLAELGAPATTGAAARPWHERRDRWWRLLLTGDLR</sequence>
<reference evidence="2 3" key="1">
    <citation type="submission" date="2021-01" db="EMBL/GenBank/DDBJ databases">
        <title>Whole genome shotgun sequence of Actinoplanes humidus NBRC 14915.</title>
        <authorList>
            <person name="Komaki H."/>
            <person name="Tamura T."/>
        </authorList>
    </citation>
    <scope>NUCLEOTIDE SEQUENCE [LARGE SCALE GENOMIC DNA]</scope>
    <source>
        <strain evidence="2 3">NBRC 14915</strain>
    </source>
</reference>
<protein>
    <recommendedName>
        <fullName evidence="4">Tetratricopeptide repeat protein</fullName>
    </recommendedName>
</protein>
<dbReference type="Proteomes" id="UP000603200">
    <property type="component" value="Unassembled WGS sequence"/>
</dbReference>
<gene>
    <name evidence="2" type="ORF">Ahu01nite_078960</name>
</gene>
<evidence type="ECO:0000313" key="3">
    <source>
        <dbReference type="Proteomes" id="UP000603200"/>
    </source>
</evidence>
<name>A0ABQ4A1R0_9ACTN</name>
<comment type="caution">
    <text evidence="2">The sequence shown here is derived from an EMBL/GenBank/DDBJ whole genome shotgun (WGS) entry which is preliminary data.</text>
</comment>
<evidence type="ECO:0000313" key="2">
    <source>
        <dbReference type="EMBL" id="GIE24794.1"/>
    </source>
</evidence>
<evidence type="ECO:0008006" key="4">
    <source>
        <dbReference type="Google" id="ProtNLM"/>
    </source>
</evidence>
<proteinExistence type="predicted"/>
<organism evidence="2 3">
    <name type="scientific">Winogradskya humida</name>
    <dbReference type="NCBI Taxonomy" id="113566"/>
    <lineage>
        <taxon>Bacteria</taxon>
        <taxon>Bacillati</taxon>
        <taxon>Actinomycetota</taxon>
        <taxon>Actinomycetes</taxon>
        <taxon>Micromonosporales</taxon>
        <taxon>Micromonosporaceae</taxon>
        <taxon>Winogradskya</taxon>
    </lineage>
</organism>
<evidence type="ECO:0000256" key="1">
    <source>
        <dbReference type="SAM" id="MobiDB-lite"/>
    </source>
</evidence>
<dbReference type="RefSeq" id="WP_203841794.1">
    <property type="nucleotide sequence ID" value="NZ_BAAATV010000001.1"/>
</dbReference>
<dbReference type="EMBL" id="BOMN01000113">
    <property type="protein sequence ID" value="GIE24794.1"/>
    <property type="molecule type" value="Genomic_DNA"/>
</dbReference>
<feature type="region of interest" description="Disordered" evidence="1">
    <location>
        <begin position="75"/>
        <end position="122"/>
    </location>
</feature>
<keyword evidence="3" id="KW-1185">Reference proteome</keyword>